<evidence type="ECO:0000313" key="1">
    <source>
        <dbReference type="Ensembl" id="ENSCANP00000007026.1"/>
    </source>
</evidence>
<dbReference type="Ensembl" id="ENSCANT00000026231.1">
    <property type="protein sequence ID" value="ENSCANP00000007026.1"/>
    <property type="gene ID" value="ENSCANG00000023235.1"/>
</dbReference>
<keyword evidence="2" id="KW-1185">Reference proteome</keyword>
<sequence length="27" mass="3193">MADGEESWYLCKLLSFEYVFISSMKTN</sequence>
<evidence type="ECO:0000313" key="2">
    <source>
        <dbReference type="Proteomes" id="UP000233080"/>
    </source>
</evidence>
<protein>
    <submittedName>
        <fullName evidence="1">Uncharacterized protein</fullName>
    </submittedName>
</protein>
<reference evidence="1" key="2">
    <citation type="submission" date="2025-09" db="UniProtKB">
        <authorList>
            <consortium name="Ensembl"/>
        </authorList>
    </citation>
    <scope>IDENTIFICATION</scope>
</reference>
<reference evidence="1" key="1">
    <citation type="submission" date="2025-08" db="UniProtKB">
        <authorList>
            <consortium name="Ensembl"/>
        </authorList>
    </citation>
    <scope>IDENTIFICATION</scope>
</reference>
<organism evidence="1 2">
    <name type="scientific">Colobus angolensis palliatus</name>
    <name type="common">Peters' Angolan colobus</name>
    <dbReference type="NCBI Taxonomy" id="336983"/>
    <lineage>
        <taxon>Eukaryota</taxon>
        <taxon>Metazoa</taxon>
        <taxon>Chordata</taxon>
        <taxon>Craniata</taxon>
        <taxon>Vertebrata</taxon>
        <taxon>Euteleostomi</taxon>
        <taxon>Mammalia</taxon>
        <taxon>Eutheria</taxon>
        <taxon>Euarchontoglires</taxon>
        <taxon>Primates</taxon>
        <taxon>Haplorrhini</taxon>
        <taxon>Catarrhini</taxon>
        <taxon>Cercopithecidae</taxon>
        <taxon>Colobinae</taxon>
        <taxon>Colobus</taxon>
    </lineage>
</organism>
<proteinExistence type="predicted"/>
<accession>A0A2K5HRR1</accession>
<dbReference type="AlphaFoldDB" id="A0A2K5HRR1"/>
<dbReference type="Proteomes" id="UP000233080">
    <property type="component" value="Unassembled WGS sequence"/>
</dbReference>
<name>A0A2K5HRR1_COLAP</name>